<sequence>MFFCPRRLFCHGSNSKTIEKLSRRSRQSLGTGPYPLPLRSIMKKLENPRRKYEVRKKAKKIVIRGVTRLPTPSSRDTWRHCSTSQAPATFPMIHLNRRDKDFLDDQKGPEENGENGKKSLRKHERLAAERRRKEKELAEDFGEGRDD</sequence>
<dbReference type="AlphaFoldDB" id="A0A8J4Y2X9"/>
<feature type="region of interest" description="Disordered" evidence="1">
    <location>
        <begin position="71"/>
        <end position="147"/>
    </location>
</feature>
<proteinExistence type="predicted"/>
<feature type="compositionally biased region" description="Basic and acidic residues" evidence="1">
    <location>
        <begin position="125"/>
        <end position="147"/>
    </location>
</feature>
<evidence type="ECO:0000313" key="3">
    <source>
        <dbReference type="Proteomes" id="UP000770661"/>
    </source>
</evidence>
<feature type="compositionally biased region" description="Polar residues" evidence="1">
    <location>
        <begin position="71"/>
        <end position="87"/>
    </location>
</feature>
<evidence type="ECO:0000256" key="1">
    <source>
        <dbReference type="SAM" id="MobiDB-lite"/>
    </source>
</evidence>
<gene>
    <name evidence="2" type="ORF">GWK47_050099</name>
</gene>
<accession>A0A8J4Y2X9</accession>
<dbReference type="EMBL" id="JACEEZ010014229">
    <property type="protein sequence ID" value="KAG0719632.1"/>
    <property type="molecule type" value="Genomic_DNA"/>
</dbReference>
<organism evidence="2 3">
    <name type="scientific">Chionoecetes opilio</name>
    <name type="common">Atlantic snow crab</name>
    <name type="synonym">Cancer opilio</name>
    <dbReference type="NCBI Taxonomy" id="41210"/>
    <lineage>
        <taxon>Eukaryota</taxon>
        <taxon>Metazoa</taxon>
        <taxon>Ecdysozoa</taxon>
        <taxon>Arthropoda</taxon>
        <taxon>Crustacea</taxon>
        <taxon>Multicrustacea</taxon>
        <taxon>Malacostraca</taxon>
        <taxon>Eumalacostraca</taxon>
        <taxon>Eucarida</taxon>
        <taxon>Decapoda</taxon>
        <taxon>Pleocyemata</taxon>
        <taxon>Brachyura</taxon>
        <taxon>Eubrachyura</taxon>
        <taxon>Majoidea</taxon>
        <taxon>Majidae</taxon>
        <taxon>Chionoecetes</taxon>
    </lineage>
</organism>
<protein>
    <submittedName>
        <fullName evidence="2">Uncharacterized protein</fullName>
    </submittedName>
</protein>
<name>A0A8J4Y2X9_CHIOP</name>
<dbReference type="Proteomes" id="UP000770661">
    <property type="component" value="Unassembled WGS sequence"/>
</dbReference>
<comment type="caution">
    <text evidence="2">The sequence shown here is derived from an EMBL/GenBank/DDBJ whole genome shotgun (WGS) entry which is preliminary data.</text>
</comment>
<evidence type="ECO:0000313" key="2">
    <source>
        <dbReference type="EMBL" id="KAG0719632.1"/>
    </source>
</evidence>
<reference evidence="2" key="1">
    <citation type="submission" date="2020-07" db="EMBL/GenBank/DDBJ databases">
        <title>The High-quality genome of the commercially important snow crab, Chionoecetes opilio.</title>
        <authorList>
            <person name="Jeong J.-H."/>
            <person name="Ryu S."/>
        </authorList>
    </citation>
    <scope>NUCLEOTIDE SEQUENCE</scope>
    <source>
        <strain evidence="2">MADBK_172401_WGS</strain>
        <tissue evidence="2">Digestive gland</tissue>
    </source>
</reference>
<keyword evidence="3" id="KW-1185">Reference proteome</keyword>
<feature type="compositionally biased region" description="Basic and acidic residues" evidence="1">
    <location>
        <begin position="96"/>
        <end position="117"/>
    </location>
</feature>